<protein>
    <recommendedName>
        <fullName evidence="4">Bacterial sugar transferase domain-containing protein</fullName>
    </recommendedName>
</protein>
<accession>A0A6L6X3T5</accession>
<sequence>MKNRMREFGGDAVRSARQDEADLTDEEKDRVHAYEARLQEATSRLASTSEVDALLLQAKIEVAQRNTIASHRGRSRAAAPAARERAGRRPFHAVATAKTVSVLGDIISFWLVLTATFVVLSPHLDAAGDVAKVWILAGSALVCSAVASRTHRLVKRRGGRSTAASAGADLPWWHERMHTLALGLRSRKPSPVMRMVDVAFAVAALVSTLLPLAVGYVLLKLKGRRVLDRQPRVGQGGIVFVRYKFNVRVTEEGDPATHSDLFLMRSGIEQLPRLWNLLAGDLTLVGPKPENPALAIRYPQACRWVFEYRPGLTGPLSPELRAWMIVHKFDAEAYLKRVVPLQSSYDRTYFTLPVRAQFRVMARALGLLMLPLLIESMMASAKAPEPQAAGRAPRKPEDESVPVPVVLPPPDRTRGSRRVAQVTKWSRHEYDRVFA</sequence>
<dbReference type="Pfam" id="PF02397">
    <property type="entry name" value="Bac_transf"/>
    <property type="match status" value="1"/>
</dbReference>
<dbReference type="PANTHER" id="PTHR30576:SF0">
    <property type="entry name" value="UNDECAPRENYL-PHOSPHATE N-ACETYLGALACTOSAMINYL 1-PHOSPHATE TRANSFERASE-RELATED"/>
    <property type="match status" value="1"/>
</dbReference>
<keyword evidence="6" id="KW-1185">Reference proteome</keyword>
<evidence type="ECO:0000313" key="5">
    <source>
        <dbReference type="EMBL" id="MVO88513.1"/>
    </source>
</evidence>
<dbReference type="InterPro" id="IPR003362">
    <property type="entry name" value="Bact_transf"/>
</dbReference>
<feature type="transmembrane region" description="Helical" evidence="3">
    <location>
        <begin position="130"/>
        <end position="147"/>
    </location>
</feature>
<feature type="transmembrane region" description="Helical" evidence="3">
    <location>
        <begin position="195"/>
        <end position="219"/>
    </location>
</feature>
<feature type="compositionally biased region" description="Basic and acidic residues" evidence="2">
    <location>
        <begin position="1"/>
        <end position="20"/>
    </location>
</feature>
<reference evidence="5 6" key="1">
    <citation type="submission" date="2019-11" db="EMBL/GenBank/DDBJ databases">
        <title>Streptomyces typhae sp. nov., a novel endophytic actinomycete isolated from the root of cattail pollen (Typha angustifolia L.).</title>
        <authorList>
            <person name="Peng C."/>
        </authorList>
    </citation>
    <scope>NUCLEOTIDE SEQUENCE [LARGE SCALE GENOMIC DNA]</scope>
    <source>
        <strain evidence="6">p1417</strain>
    </source>
</reference>
<proteinExistence type="inferred from homology"/>
<dbReference type="AlphaFoldDB" id="A0A6L6X3T5"/>
<name>A0A6L6X3T5_9ACTN</name>
<evidence type="ECO:0000256" key="2">
    <source>
        <dbReference type="SAM" id="MobiDB-lite"/>
    </source>
</evidence>
<feature type="transmembrane region" description="Helical" evidence="3">
    <location>
        <begin position="106"/>
        <end position="124"/>
    </location>
</feature>
<dbReference type="PANTHER" id="PTHR30576">
    <property type="entry name" value="COLANIC BIOSYNTHESIS UDP-GLUCOSE LIPID CARRIER TRANSFERASE"/>
    <property type="match status" value="1"/>
</dbReference>
<feature type="region of interest" description="Disordered" evidence="2">
    <location>
        <begin position="1"/>
        <end position="29"/>
    </location>
</feature>
<evidence type="ECO:0000256" key="3">
    <source>
        <dbReference type="SAM" id="Phobius"/>
    </source>
</evidence>
<evidence type="ECO:0000259" key="4">
    <source>
        <dbReference type="Pfam" id="PF02397"/>
    </source>
</evidence>
<gene>
    <name evidence="5" type="ORF">GPA10_28065</name>
</gene>
<feature type="region of interest" description="Disordered" evidence="2">
    <location>
        <begin position="69"/>
        <end position="88"/>
    </location>
</feature>
<dbReference type="EMBL" id="WPNZ01000017">
    <property type="protein sequence ID" value="MVO88513.1"/>
    <property type="molecule type" value="Genomic_DNA"/>
</dbReference>
<feature type="region of interest" description="Disordered" evidence="2">
    <location>
        <begin position="384"/>
        <end position="421"/>
    </location>
</feature>
<organism evidence="5 6">
    <name type="scientific">Streptomyces typhae</name>
    <dbReference type="NCBI Taxonomy" id="2681492"/>
    <lineage>
        <taxon>Bacteria</taxon>
        <taxon>Bacillati</taxon>
        <taxon>Actinomycetota</taxon>
        <taxon>Actinomycetes</taxon>
        <taxon>Kitasatosporales</taxon>
        <taxon>Streptomycetaceae</taxon>
        <taxon>Streptomyces</taxon>
    </lineage>
</organism>
<dbReference type="Proteomes" id="UP000483802">
    <property type="component" value="Unassembled WGS sequence"/>
</dbReference>
<comment type="similarity">
    <text evidence="1">Belongs to the bacterial sugar transferase family.</text>
</comment>
<comment type="caution">
    <text evidence="5">The sequence shown here is derived from an EMBL/GenBank/DDBJ whole genome shotgun (WGS) entry which is preliminary data.</text>
</comment>
<evidence type="ECO:0000256" key="1">
    <source>
        <dbReference type="ARBA" id="ARBA00006464"/>
    </source>
</evidence>
<feature type="domain" description="Bacterial sugar transferase" evidence="4">
    <location>
        <begin position="194"/>
        <end position="317"/>
    </location>
</feature>
<keyword evidence="3" id="KW-0472">Membrane</keyword>
<evidence type="ECO:0000313" key="6">
    <source>
        <dbReference type="Proteomes" id="UP000483802"/>
    </source>
</evidence>
<keyword evidence="3" id="KW-0812">Transmembrane</keyword>
<dbReference type="GO" id="GO:0016780">
    <property type="term" value="F:phosphotransferase activity, for other substituted phosphate groups"/>
    <property type="evidence" value="ECO:0007669"/>
    <property type="project" value="TreeGrafter"/>
</dbReference>
<keyword evidence="3" id="KW-1133">Transmembrane helix</keyword>